<organismHost>
    <name type="scientific">Acanthamoeba polyphaga</name>
    <name type="common">Amoeba</name>
    <dbReference type="NCBI Taxonomy" id="5757"/>
</organismHost>
<dbReference type="EMBL" id="MG602507">
    <property type="protein sequence ID" value="AVG45781.1"/>
    <property type="molecule type" value="Genomic_DNA"/>
</dbReference>
<feature type="region of interest" description="Disordered" evidence="1">
    <location>
        <begin position="40"/>
        <end position="60"/>
    </location>
</feature>
<dbReference type="Proteomes" id="UP000280369">
    <property type="component" value="Segment"/>
</dbReference>
<sequence>MDSIFNIFKQLAGQFRTSNENQQQEVQQEVQQQVQQCTSVVPDTSSQSKRKIDDIAPQPNIKNTEDLRVFKSLSERPTKKPKYDTPYICKRSTRSEISRESDDWTESENYRPSIYHDNRTPRNYYNYRRNRSPSRDRFYKRDRSPFLDRSRKRYRSPSRDGSYKRDRSPSRDRFYKRDRSPSRDRSYKRSRSFTEDFDDKDKSLDESKRLVIHEKSGSDVIISETKRQGKTVFDYNPVDDTYYVITTTGTKIWHKGNQIHRDELPAIICENGTQKWYQYGEYSRPNDLPCIVGHTGTLIWYIDGEIDRAGDKPAVIEPNGTQKWYKKGLMHRDDGPALITKKGVMMWYRWGKLHRDELPAIVDPNVVYKWYTHGLKNRGDDLPAIINVNGDLAWYHHDQLHRENGPAIIRKNGELIWYRHGEEITREKNYSWRKNNYHYSDIIEKLYTQFPYLTTWYSWNLMVSETNS</sequence>
<reference evidence="2" key="1">
    <citation type="journal article" date="2017" name="Front. Microbiol.">
        <title>Genome Characterization of the First Mimiviruses of Lineage C Isolated in Brazil.</title>
        <authorList>
            <person name="Assis F.L."/>
            <person name="Franco-Luiz A.P.M."/>
            <person name="Dos Santos R.N."/>
            <person name="Campos F.S."/>
            <person name="Dornas F.P."/>
            <person name="Borato P.V.M."/>
            <person name="Franco A.C."/>
            <person name="Abrahao J.S."/>
            <person name="Colson P."/>
            <person name="Scola B."/>
        </authorList>
    </citation>
    <scope>NUCLEOTIDE SEQUENCE [LARGE SCALE GENOMIC DNA]</scope>
</reference>
<proteinExistence type="predicted"/>
<feature type="region of interest" description="Disordered" evidence="1">
    <location>
        <begin position="94"/>
        <end position="192"/>
    </location>
</feature>
<name>A0A2L2DHZ5_MIMIV</name>
<evidence type="ECO:0000256" key="1">
    <source>
        <dbReference type="SAM" id="MobiDB-lite"/>
    </source>
</evidence>
<accession>A0A2L2DHZ5</accession>
<protein>
    <submittedName>
        <fullName evidence="2">Uncharacterized protein</fullName>
    </submittedName>
</protein>
<evidence type="ECO:0000313" key="2">
    <source>
        <dbReference type="EMBL" id="AVG45781.1"/>
    </source>
</evidence>
<organism evidence="2">
    <name type="scientific">Acanthamoeba polyphaga mimivirus</name>
    <name type="common">APMV</name>
    <dbReference type="NCBI Taxonomy" id="212035"/>
    <lineage>
        <taxon>Viruses</taxon>
        <taxon>Varidnaviria</taxon>
        <taxon>Bamfordvirae</taxon>
        <taxon>Nucleocytoviricota</taxon>
        <taxon>Megaviricetes</taxon>
        <taxon>Imitervirales</taxon>
        <taxon>Mimiviridae</taxon>
        <taxon>Megamimivirinae</taxon>
        <taxon>Mimivirus</taxon>
        <taxon>Mimivirus bradfordmassiliense</taxon>
    </lineage>
</organism>
<feature type="compositionally biased region" description="Basic and acidic residues" evidence="1">
    <location>
        <begin position="157"/>
        <end position="187"/>
    </location>
</feature>
<feature type="compositionally biased region" description="Basic and acidic residues" evidence="1">
    <location>
        <begin position="133"/>
        <end position="149"/>
    </location>
</feature>